<keyword evidence="3" id="KW-1185">Reference proteome</keyword>
<dbReference type="HOGENOM" id="CLU_2739290_0_0_1"/>
<feature type="coiled-coil region" evidence="1">
    <location>
        <begin position="92"/>
        <end position="119"/>
    </location>
</feature>
<keyword evidence="1" id="KW-0175">Coiled coil</keyword>
<dbReference type="GeneTree" id="ENSGT00420000029746"/>
<dbReference type="InterPro" id="IPR055306">
    <property type="entry name" value="NBPF"/>
</dbReference>
<evidence type="ECO:0000313" key="2">
    <source>
        <dbReference type="Ensembl" id="ENSPPYP00000011887.2"/>
    </source>
</evidence>
<protein>
    <submittedName>
        <fullName evidence="2">Uncharacterized protein</fullName>
    </submittedName>
</protein>
<evidence type="ECO:0000313" key="3">
    <source>
        <dbReference type="Proteomes" id="UP000001595"/>
    </source>
</evidence>
<accession>H2P0T3</accession>
<organism evidence="2 3">
    <name type="scientific">Pongo abelii</name>
    <name type="common">Sumatran orangutan</name>
    <name type="synonym">Pongo pygmaeus abelii</name>
    <dbReference type="NCBI Taxonomy" id="9601"/>
    <lineage>
        <taxon>Eukaryota</taxon>
        <taxon>Metazoa</taxon>
        <taxon>Chordata</taxon>
        <taxon>Craniata</taxon>
        <taxon>Vertebrata</taxon>
        <taxon>Euteleostomi</taxon>
        <taxon>Mammalia</taxon>
        <taxon>Eutheria</taxon>
        <taxon>Euarchontoglires</taxon>
        <taxon>Primates</taxon>
        <taxon>Haplorrhini</taxon>
        <taxon>Catarrhini</taxon>
        <taxon>Hominidae</taxon>
        <taxon>Pongo</taxon>
    </lineage>
</organism>
<reference evidence="2 3" key="1">
    <citation type="submission" date="2008-02" db="EMBL/GenBank/DDBJ databases">
        <title>A 6x draft sequence assembly of the Pongo pygmaeus abelii genome.</title>
        <authorList>
            <person name="Wilson R.K."/>
            <person name="Mardis E."/>
        </authorList>
    </citation>
    <scope>NUCLEOTIDE SEQUENCE [LARGE SCALE GENOMIC DNA]</scope>
</reference>
<reference evidence="2" key="2">
    <citation type="submission" date="2025-08" db="UniProtKB">
        <authorList>
            <consortium name="Ensembl"/>
        </authorList>
    </citation>
    <scope>IDENTIFICATION</scope>
</reference>
<sequence>MVVSAGPWPSEEAEMNILEINKKSRPQLAENKQQFRNLKQKFLVTQLAYFLANRQNNYEYEDCKDLLKSMLRDERLFKEEKLAEQLGQTEELRQYKVLVHSHERELTQLREKLQEGRDASHSLKQHLQALLTPDEPDNSQGRDLREQLAEGCRLAQHLVQKLSPGNVAIGPDERKPQAYERLQTSILSQ</sequence>
<dbReference type="AlphaFoldDB" id="H2P0T3"/>
<dbReference type="Proteomes" id="UP000001595">
    <property type="component" value="Chromosome 1"/>
</dbReference>
<dbReference type="PANTHER" id="PTHR14199">
    <property type="entry name" value="NEUROBLASTOMA BREAKPOINT FAMILY MEMBER 6-LIKE PROTEIN"/>
    <property type="match status" value="1"/>
</dbReference>
<evidence type="ECO:0000256" key="1">
    <source>
        <dbReference type="SAM" id="Coils"/>
    </source>
</evidence>
<reference evidence="2" key="3">
    <citation type="submission" date="2025-09" db="UniProtKB">
        <authorList>
            <consortium name="Ensembl"/>
        </authorList>
    </citation>
    <scope>IDENTIFICATION</scope>
</reference>
<dbReference type="PANTHER" id="PTHR14199:SF45">
    <property type="entry name" value="NEUROBLASTOMA BREAKPOINT FAMILY MEMBER 3"/>
    <property type="match status" value="1"/>
</dbReference>
<dbReference type="Ensembl" id="ENSPPYT00000012351.2">
    <property type="protein sequence ID" value="ENSPPYP00000011887.2"/>
    <property type="gene ID" value="ENSPPYG00000029485.2"/>
</dbReference>
<dbReference type="OMA" id="XECNIVI"/>
<name>H2P0T3_PONAB</name>
<dbReference type="InParanoid" id="H2P0T3"/>
<proteinExistence type="predicted"/>